<proteinExistence type="predicted"/>
<gene>
    <name evidence="1" type="ORF">MRB53_021823</name>
</gene>
<organism evidence="1 2">
    <name type="scientific">Persea americana</name>
    <name type="common">Avocado</name>
    <dbReference type="NCBI Taxonomy" id="3435"/>
    <lineage>
        <taxon>Eukaryota</taxon>
        <taxon>Viridiplantae</taxon>
        <taxon>Streptophyta</taxon>
        <taxon>Embryophyta</taxon>
        <taxon>Tracheophyta</taxon>
        <taxon>Spermatophyta</taxon>
        <taxon>Magnoliopsida</taxon>
        <taxon>Magnoliidae</taxon>
        <taxon>Laurales</taxon>
        <taxon>Lauraceae</taxon>
        <taxon>Persea</taxon>
    </lineage>
</organism>
<reference evidence="1 2" key="1">
    <citation type="journal article" date="2022" name="Hortic Res">
        <title>A haplotype resolved chromosomal level avocado genome allows analysis of novel avocado genes.</title>
        <authorList>
            <person name="Nath O."/>
            <person name="Fletcher S.J."/>
            <person name="Hayward A."/>
            <person name="Shaw L.M."/>
            <person name="Masouleh A.K."/>
            <person name="Furtado A."/>
            <person name="Henry R.J."/>
            <person name="Mitter N."/>
        </authorList>
    </citation>
    <scope>NUCLEOTIDE SEQUENCE [LARGE SCALE GENOMIC DNA]</scope>
    <source>
        <strain evidence="2">cv. Hass</strain>
    </source>
</reference>
<name>A0ACC2L539_PERAE</name>
<keyword evidence="2" id="KW-1185">Reference proteome</keyword>
<sequence length="667" mass="74802">MAEVVVSVLLTKLCELIEKEAHLLSRVKPDVILLREKLESIALSLKEADEKCPEDKEIQLWVTQVRDAAFVAEGIIDEFALEAKKNCFKRAKAFRKIGKKMQEINSRLDKISENRLNLGLGNAQDKGEPSVPIIREGSGSEVKIISTLLTGGDAGRCVVSTGMGGLEMALPLPPNSPFRGVAAAIPQPAPQEDIDELKEYIARLTLYNSQGPSILFRDPNNDQDIVEAVYRWDERPYREIFRTGFRPRDQRSTSLEDYYNLQRHVNGGDGPPDTSPADGSVFVSTTRSASWRPRVTTDTTLYCYEIFAPGGIDTVLTLREHNDYPNQQEIAFVGGISPQYIRTARPYTVVSPESQLPIYAPYGDRIYRNGRFNPNPTSSNEGHTTQEFTNRLRNVRCGRKMINLVFTRQQHRTEKRETEKDTLVEEKYVDPICSVGRYIECAFNFSNNEEAYLFIADQCLQVNYAPGTTNDEIIKGPTSIGDGLPYLKDTIFASGIDAAFTSSLENEAYIFRNNIYALINFVKDGGRIIHGPKKITDSFYYLKGTIFEHGIDAAFASSKENEAYIFKGDQCAVIKFAPGTTKNYRITPKRIAAYFPSLRGTIFQDGLDAAFSASATNEAYIFKGNTYALINYAPWTTDDYIINGPITPIIDGFHSLKNILPMYPCYC</sequence>
<protein>
    <submittedName>
        <fullName evidence="1">Uncharacterized protein</fullName>
    </submittedName>
</protein>
<evidence type="ECO:0000313" key="1">
    <source>
        <dbReference type="EMBL" id="KAJ8628516.1"/>
    </source>
</evidence>
<dbReference type="Proteomes" id="UP001234297">
    <property type="component" value="Chromosome 6"/>
</dbReference>
<comment type="caution">
    <text evidence="1">The sequence shown here is derived from an EMBL/GenBank/DDBJ whole genome shotgun (WGS) entry which is preliminary data.</text>
</comment>
<dbReference type="EMBL" id="CM056814">
    <property type="protein sequence ID" value="KAJ8628516.1"/>
    <property type="molecule type" value="Genomic_DNA"/>
</dbReference>
<accession>A0ACC2L539</accession>
<evidence type="ECO:0000313" key="2">
    <source>
        <dbReference type="Proteomes" id="UP001234297"/>
    </source>
</evidence>